<keyword evidence="3" id="KW-0378">Hydrolase</keyword>
<dbReference type="AlphaFoldDB" id="A0A913WXE7"/>
<reference evidence="6" key="1">
    <citation type="submission" date="2022-11" db="UniProtKB">
        <authorList>
            <consortium name="EnsemblMetazoa"/>
        </authorList>
    </citation>
    <scope>IDENTIFICATION</scope>
</reference>
<dbReference type="SMART" id="SM00175">
    <property type="entry name" value="RAB"/>
    <property type="match status" value="1"/>
</dbReference>
<proteinExistence type="inferred from homology"/>
<dbReference type="InterPro" id="IPR001806">
    <property type="entry name" value="Small_GTPase"/>
</dbReference>
<dbReference type="Proteomes" id="UP000887567">
    <property type="component" value="Unplaced"/>
</dbReference>
<dbReference type="PROSITE" id="PS51419">
    <property type="entry name" value="RAB"/>
    <property type="match status" value="2"/>
</dbReference>
<dbReference type="SUPFAM" id="SSF52540">
    <property type="entry name" value="P-loop containing nucleoside triphosphate hydrolases"/>
    <property type="match status" value="2"/>
</dbReference>
<dbReference type="PROSITE" id="PS51421">
    <property type="entry name" value="RAS"/>
    <property type="match status" value="2"/>
</dbReference>
<feature type="region of interest" description="Disordered" evidence="5">
    <location>
        <begin position="205"/>
        <end position="238"/>
    </location>
</feature>
<comment type="catalytic activity">
    <reaction evidence="4">
        <text>GTP + H2O = GDP + phosphate + H(+)</text>
        <dbReference type="Rhea" id="RHEA:19669"/>
        <dbReference type="ChEBI" id="CHEBI:15377"/>
        <dbReference type="ChEBI" id="CHEBI:15378"/>
        <dbReference type="ChEBI" id="CHEBI:37565"/>
        <dbReference type="ChEBI" id="CHEBI:43474"/>
        <dbReference type="ChEBI" id="CHEBI:58189"/>
        <dbReference type="EC" id="3.6.5.2"/>
    </reaction>
</comment>
<dbReference type="SMART" id="SM00174">
    <property type="entry name" value="RHO"/>
    <property type="match status" value="1"/>
</dbReference>
<dbReference type="GO" id="GO:0003925">
    <property type="term" value="F:G protein activity"/>
    <property type="evidence" value="ECO:0007669"/>
    <property type="project" value="UniProtKB-EC"/>
</dbReference>
<sequence length="497" mass="56238">MKRGVQGNTSRELSTRRSMRRRRAATQHRESNLKHIRAVVLGQDGVGKSALTVRFLTRRFIGEYDSTLETTQSHYLTVEGQFVCLDILDTAGKNTKEKIEACISNASLIFLLYSTTSRDSFNEANWISKALQDSRNLLPNAAIVTVATKSDLKQSREVHEYEGLFLAQDLESSFFQISISEGFQETQEVLTEGIRMCFNKDSDRGRSSTLSRVKEGLRGTAKSLRKKTPTEGVYESRGNAGYPLPSAHAYKQWLSTRTIMRRRRSSIQHNPGHHQHSLKSIHAVVLGKDGVGKSALTVRLITRRFIGEYDVALEATYRHHIAIDGQFVSIDIMDTAGKNSRDKMDTCLAFGEIFFIVYSTTDRTSFDEARLIVKYIQQDKTVQPSPFIVIIATKKDLKHLQQVDEEEGRYLAQDCEGLFFQVSISEGYQEVQDMFEETLRTCFNKEKNKSTLSRMKEGIMNVKTKSLRKKSIVEAMSTEHIRPTTLGQTTSPVTTAT</sequence>
<feature type="compositionally biased region" description="Basic and acidic residues" evidence="5">
    <location>
        <begin position="205"/>
        <end position="217"/>
    </location>
</feature>
<evidence type="ECO:0000313" key="6">
    <source>
        <dbReference type="EnsemblMetazoa" id="XP_020895559.2"/>
    </source>
</evidence>
<dbReference type="Pfam" id="PF00071">
    <property type="entry name" value="Ras"/>
    <property type="match status" value="2"/>
</dbReference>
<dbReference type="SMART" id="SM00173">
    <property type="entry name" value="RAS"/>
    <property type="match status" value="2"/>
</dbReference>
<feature type="compositionally biased region" description="Basic residues" evidence="5">
    <location>
        <begin position="17"/>
        <end position="26"/>
    </location>
</feature>
<dbReference type="RefSeq" id="XP_020895559.2">
    <property type="nucleotide sequence ID" value="XM_021039900.2"/>
</dbReference>
<evidence type="ECO:0000313" key="7">
    <source>
        <dbReference type="Proteomes" id="UP000887567"/>
    </source>
</evidence>
<dbReference type="InterPro" id="IPR005225">
    <property type="entry name" value="Small_GTP-bd"/>
</dbReference>
<accession>A0A913WXE7</accession>
<organism evidence="6 7">
    <name type="scientific">Exaiptasia diaphana</name>
    <name type="common">Tropical sea anemone</name>
    <name type="synonym">Aiptasia pulchella</name>
    <dbReference type="NCBI Taxonomy" id="2652724"/>
    <lineage>
        <taxon>Eukaryota</taxon>
        <taxon>Metazoa</taxon>
        <taxon>Cnidaria</taxon>
        <taxon>Anthozoa</taxon>
        <taxon>Hexacorallia</taxon>
        <taxon>Actiniaria</taxon>
        <taxon>Aiptasiidae</taxon>
        <taxon>Exaiptasia</taxon>
    </lineage>
</organism>
<dbReference type="PRINTS" id="PR00449">
    <property type="entry name" value="RASTRNSFRMNG"/>
</dbReference>
<dbReference type="EC" id="3.6.5.2" evidence="2"/>
<evidence type="ECO:0000256" key="1">
    <source>
        <dbReference type="ARBA" id="ARBA00008344"/>
    </source>
</evidence>
<dbReference type="EnsemblMetazoa" id="XM_021039900.2">
    <property type="protein sequence ID" value="XP_020895559.2"/>
    <property type="gene ID" value="LOC110234522"/>
</dbReference>
<dbReference type="Gene3D" id="3.40.50.300">
    <property type="entry name" value="P-loop containing nucleotide triphosphate hydrolases"/>
    <property type="match status" value="2"/>
</dbReference>
<dbReference type="GeneID" id="110234522"/>
<comment type="similarity">
    <text evidence="1">Belongs to the small GTPase superfamily. Ras family.</text>
</comment>
<feature type="region of interest" description="Disordered" evidence="5">
    <location>
        <begin position="1"/>
        <end position="29"/>
    </location>
</feature>
<dbReference type="InterPro" id="IPR051065">
    <property type="entry name" value="Ras-related_GTPase"/>
</dbReference>
<protein>
    <recommendedName>
        <fullName evidence="2">small monomeric GTPase</fullName>
        <ecNumber evidence="2">3.6.5.2</ecNumber>
    </recommendedName>
</protein>
<dbReference type="GO" id="GO:0005525">
    <property type="term" value="F:GTP binding"/>
    <property type="evidence" value="ECO:0007669"/>
    <property type="project" value="InterPro"/>
</dbReference>
<dbReference type="KEGG" id="epa:110234522"/>
<dbReference type="OrthoDB" id="18798at2759"/>
<dbReference type="OMA" id="TEDSTHH"/>
<dbReference type="PANTHER" id="PTHR45704">
    <property type="entry name" value="RAS-LIKE FAMILY MEMBER 11"/>
    <property type="match status" value="1"/>
</dbReference>
<evidence type="ECO:0000256" key="2">
    <source>
        <dbReference type="ARBA" id="ARBA00011984"/>
    </source>
</evidence>
<keyword evidence="7" id="KW-1185">Reference proteome</keyword>
<dbReference type="NCBIfam" id="TIGR00231">
    <property type="entry name" value="small_GTP"/>
    <property type="match status" value="2"/>
</dbReference>
<evidence type="ECO:0000256" key="3">
    <source>
        <dbReference type="ARBA" id="ARBA00022801"/>
    </source>
</evidence>
<dbReference type="InterPro" id="IPR027417">
    <property type="entry name" value="P-loop_NTPase"/>
</dbReference>
<name>A0A913WXE7_EXADI</name>
<evidence type="ECO:0000256" key="5">
    <source>
        <dbReference type="SAM" id="MobiDB-lite"/>
    </source>
</evidence>
<evidence type="ECO:0000256" key="4">
    <source>
        <dbReference type="ARBA" id="ARBA00048098"/>
    </source>
</evidence>